<keyword evidence="1" id="KW-0472">Membrane</keyword>
<evidence type="ECO:0000313" key="4">
    <source>
        <dbReference type="Proteomes" id="UP000623172"/>
    </source>
</evidence>
<dbReference type="AlphaFoldDB" id="A0A926HQ96"/>
<dbReference type="Proteomes" id="UP000623172">
    <property type="component" value="Unassembled WGS sequence"/>
</dbReference>
<name>A0A926HQ96_9FIRM</name>
<evidence type="ECO:0000313" key="3">
    <source>
        <dbReference type="EMBL" id="MBC8531515.1"/>
    </source>
</evidence>
<sequence length="181" mass="20210">MQVIHWLQDNKRPVIMAVSLVLALAVGLVLGFFLNAWAAGEEMSVSQSSVTLSPYAKVVYRYTYAPCGHILKQEVPIPREWAGLTEEGLRETAGRAAAYFSADQVIVDERLDLYCPEHFVLKEENGQLQIYQNADGKDVQIIHTLNTPVDALPENVRASLRQGIAFDSLEELESYIESLES</sequence>
<keyword evidence="1" id="KW-1133">Transmembrane helix</keyword>
<keyword evidence="1" id="KW-0812">Transmembrane</keyword>
<feature type="domain" description="Bypass of forespore C C-terminal" evidence="2">
    <location>
        <begin position="123"/>
        <end position="180"/>
    </location>
</feature>
<dbReference type="InterPro" id="IPR015050">
    <property type="entry name" value="BofC_C"/>
</dbReference>
<proteinExistence type="predicted"/>
<dbReference type="RefSeq" id="WP_249316137.1">
    <property type="nucleotide sequence ID" value="NZ_JACRSR010000002.1"/>
</dbReference>
<evidence type="ECO:0000256" key="1">
    <source>
        <dbReference type="SAM" id="Phobius"/>
    </source>
</evidence>
<reference evidence="3" key="1">
    <citation type="submission" date="2020-08" db="EMBL/GenBank/DDBJ databases">
        <title>Genome public.</title>
        <authorList>
            <person name="Liu C."/>
            <person name="Sun Q."/>
        </authorList>
    </citation>
    <scope>NUCLEOTIDE SEQUENCE</scope>
    <source>
        <strain evidence="3">NSJ-53</strain>
    </source>
</reference>
<organism evidence="3 4">
    <name type="scientific">Gehongia tenuis</name>
    <dbReference type="NCBI Taxonomy" id="2763655"/>
    <lineage>
        <taxon>Bacteria</taxon>
        <taxon>Bacillati</taxon>
        <taxon>Bacillota</taxon>
        <taxon>Clostridia</taxon>
        <taxon>Christensenellales</taxon>
        <taxon>Christensenellaceae</taxon>
        <taxon>Gehongia</taxon>
    </lineage>
</organism>
<evidence type="ECO:0000259" key="2">
    <source>
        <dbReference type="Pfam" id="PF08955"/>
    </source>
</evidence>
<comment type="caution">
    <text evidence="3">The sequence shown here is derived from an EMBL/GenBank/DDBJ whole genome shotgun (WGS) entry which is preliminary data.</text>
</comment>
<keyword evidence="4" id="KW-1185">Reference proteome</keyword>
<accession>A0A926HQ96</accession>
<dbReference type="Pfam" id="PF08955">
    <property type="entry name" value="BofC_C"/>
    <property type="match status" value="1"/>
</dbReference>
<feature type="transmembrane region" description="Helical" evidence="1">
    <location>
        <begin position="14"/>
        <end position="38"/>
    </location>
</feature>
<protein>
    <submittedName>
        <fullName evidence="3">BofC C-terminal domain-containing protein</fullName>
    </submittedName>
</protein>
<dbReference type="EMBL" id="JACRSR010000002">
    <property type="protein sequence ID" value="MBC8531515.1"/>
    <property type="molecule type" value="Genomic_DNA"/>
</dbReference>
<gene>
    <name evidence="3" type="ORF">H8696_06595</name>
</gene>